<reference evidence="2 3" key="1">
    <citation type="submission" date="2019-06" db="EMBL/GenBank/DDBJ databases">
        <title>Whole genome shotgun sequence of Corynebacterium flavescens NBRC 14136.</title>
        <authorList>
            <person name="Hosoyama A."/>
            <person name="Uohara A."/>
            <person name="Ohji S."/>
            <person name="Ichikawa N."/>
        </authorList>
    </citation>
    <scope>NUCLEOTIDE SEQUENCE [LARGE SCALE GENOMIC DNA]</scope>
    <source>
        <strain evidence="2 3">NBRC 14136</strain>
    </source>
</reference>
<keyword evidence="1" id="KW-1133">Transmembrane helix</keyword>
<feature type="transmembrane region" description="Helical" evidence="1">
    <location>
        <begin position="7"/>
        <end position="24"/>
    </location>
</feature>
<keyword evidence="1" id="KW-0472">Membrane</keyword>
<feature type="transmembrane region" description="Helical" evidence="1">
    <location>
        <begin position="310"/>
        <end position="326"/>
    </location>
</feature>
<evidence type="ECO:0000313" key="2">
    <source>
        <dbReference type="EMBL" id="GEB96788.1"/>
    </source>
</evidence>
<feature type="transmembrane region" description="Helical" evidence="1">
    <location>
        <begin position="146"/>
        <end position="170"/>
    </location>
</feature>
<feature type="transmembrane region" description="Helical" evidence="1">
    <location>
        <begin position="338"/>
        <end position="359"/>
    </location>
</feature>
<feature type="transmembrane region" description="Helical" evidence="1">
    <location>
        <begin position="371"/>
        <end position="396"/>
    </location>
</feature>
<keyword evidence="1" id="KW-0812">Transmembrane</keyword>
<evidence type="ECO:0000256" key="1">
    <source>
        <dbReference type="SAM" id="Phobius"/>
    </source>
</evidence>
<feature type="transmembrane region" description="Helical" evidence="1">
    <location>
        <begin position="107"/>
        <end position="126"/>
    </location>
</feature>
<evidence type="ECO:0000313" key="3">
    <source>
        <dbReference type="Proteomes" id="UP000315353"/>
    </source>
</evidence>
<dbReference type="GeneID" id="82880461"/>
<proteinExistence type="predicted"/>
<feature type="transmembrane region" description="Helical" evidence="1">
    <location>
        <begin position="258"/>
        <end position="279"/>
    </location>
</feature>
<protein>
    <submittedName>
        <fullName evidence="2">Membrane protein</fullName>
    </submittedName>
</protein>
<dbReference type="EMBL" id="BJNB01000002">
    <property type="protein sequence ID" value="GEB96788.1"/>
    <property type="molecule type" value="Genomic_DNA"/>
</dbReference>
<dbReference type="Proteomes" id="UP000315353">
    <property type="component" value="Unassembled WGS sequence"/>
</dbReference>
<gene>
    <name evidence="2" type="ORF">CFL01nite_02830</name>
</gene>
<dbReference type="AlphaFoldDB" id="A0AB73B4G2"/>
<organism evidence="2 3">
    <name type="scientific">Corynebacterium flavescens</name>
    <dbReference type="NCBI Taxonomy" id="28028"/>
    <lineage>
        <taxon>Bacteria</taxon>
        <taxon>Bacillati</taxon>
        <taxon>Actinomycetota</taxon>
        <taxon>Actinomycetes</taxon>
        <taxon>Mycobacteriales</taxon>
        <taxon>Corynebacteriaceae</taxon>
        <taxon>Corynebacterium</taxon>
    </lineage>
</organism>
<feature type="transmembrane region" description="Helical" evidence="1">
    <location>
        <begin position="76"/>
        <end position="95"/>
    </location>
</feature>
<name>A0AB73B4G2_CORFL</name>
<sequence length="418" mass="45178">MKKYRSVIGAWIGWTIARILLVSMCRLDTGADGDVIYYFTGIYGSRAKDMTEYPDVGAWPTLVVSWFSGQDLSSYINDYIVMCLLVDGAFLALLLRHHAHNRRAILAAWFWIIFGTAAGPVLLMRLDLFPALAVAGAGAFFISRPNVAAGLLALATTMKLWPGVLAVALVDRVTRAHTWVRLMVFVATGAALSAVTVLTQGVDRLLSPLNYQGERGLQIESLPASIAIVQAHLNPRQYSIFYASSKSFEITGPGVDTAIAISTVSMAVLLFFAVSFALYRFCAGGWTTHSAQALCVLLVLALIATNKVFSPQYIVWIGPLLAVLVRQSSGRGVAWLKGFLALCAIIAAGMGTYIFPFNYASITDPGFGLNAAVICLVVRNSLILVMTLGALAWFIAELRLGARPRIVPQGARLQRLGA</sequence>
<feature type="transmembrane region" description="Helical" evidence="1">
    <location>
        <begin position="286"/>
        <end position="304"/>
    </location>
</feature>
<feature type="transmembrane region" description="Helical" evidence="1">
    <location>
        <begin position="182"/>
        <end position="202"/>
    </location>
</feature>
<accession>A0AB73B4G2</accession>
<dbReference type="RefSeq" id="WP_075729915.1">
    <property type="nucleotide sequence ID" value="NZ_BJNB01000002.1"/>
</dbReference>
<comment type="caution">
    <text evidence="2">The sequence shown here is derived from an EMBL/GenBank/DDBJ whole genome shotgun (WGS) entry which is preliminary data.</text>
</comment>